<dbReference type="Proteomes" id="UP000054516">
    <property type="component" value="Unassembled WGS sequence"/>
</dbReference>
<proteinExistence type="predicted"/>
<name>A0A1W2TJ11_ROSNE</name>
<accession>A0A1W2TJ11</accession>
<dbReference type="InterPro" id="IPR016181">
    <property type="entry name" value="Acyl_CoA_acyltransferase"/>
</dbReference>
<evidence type="ECO:0008006" key="3">
    <source>
        <dbReference type="Google" id="ProtNLM"/>
    </source>
</evidence>
<dbReference type="CDD" id="cd04301">
    <property type="entry name" value="NAT_SF"/>
    <property type="match status" value="1"/>
</dbReference>
<dbReference type="Gene3D" id="3.40.630.30">
    <property type="match status" value="1"/>
</dbReference>
<organism evidence="1">
    <name type="scientific">Rosellinia necatrix</name>
    <name type="common">White root-rot fungus</name>
    <dbReference type="NCBI Taxonomy" id="77044"/>
    <lineage>
        <taxon>Eukaryota</taxon>
        <taxon>Fungi</taxon>
        <taxon>Dikarya</taxon>
        <taxon>Ascomycota</taxon>
        <taxon>Pezizomycotina</taxon>
        <taxon>Sordariomycetes</taxon>
        <taxon>Xylariomycetidae</taxon>
        <taxon>Xylariales</taxon>
        <taxon>Xylariaceae</taxon>
        <taxon>Rosellinia</taxon>
    </lineage>
</organism>
<dbReference type="AlphaFoldDB" id="A0A1W2TJ11"/>
<dbReference type="OMA" id="STVWIKS"/>
<evidence type="ECO:0000313" key="1">
    <source>
        <dbReference type="EMBL" id="GAP88177.1"/>
    </source>
</evidence>
<protein>
    <recommendedName>
        <fullName evidence="3">N-acetyltransferase domain-containing protein</fullName>
    </recommendedName>
</protein>
<dbReference type="EMBL" id="DF977460">
    <property type="protein sequence ID" value="GAP88177.1"/>
    <property type="molecule type" value="Genomic_DNA"/>
</dbReference>
<dbReference type="STRING" id="77044.A0A1W2TJ11"/>
<dbReference type="OrthoDB" id="2326446at2759"/>
<dbReference type="SUPFAM" id="SSF55729">
    <property type="entry name" value="Acyl-CoA N-acyltransferases (Nat)"/>
    <property type="match status" value="1"/>
</dbReference>
<reference evidence="1" key="1">
    <citation type="submission" date="2016-03" db="EMBL/GenBank/DDBJ databases">
        <title>Draft genome sequence of Rosellinia necatrix.</title>
        <authorList>
            <person name="Kanematsu S."/>
        </authorList>
    </citation>
    <scope>NUCLEOTIDE SEQUENCE [LARGE SCALE GENOMIC DNA]</scope>
    <source>
        <strain evidence="1">W97</strain>
    </source>
</reference>
<sequence length="245" mass="27373">MTGDINARESGGNAAAVYLIPWDPDSQEHVDRMKIQRIACGWKVDQVDGWRDPQRKGQIGLHWVVLHPAHPETPSRLERHLAAHPNEAGALPDSCKTILGRPHKPDPQTPSFHPVGHLALDSVTPEPELRTDLSAGVLSLMNFYISDALQNHGLGGAALRQCERMAREEFAAKAITLETIANEECQPNSPRRIAMKRPTPTVTNQDWYSRRGYQVYGRKGVAWVDIDDTGREWQVGAVFLRKNLV</sequence>
<gene>
    <name evidence="1" type="ORF">SAMD00023353_1500450</name>
</gene>
<evidence type="ECO:0000313" key="2">
    <source>
        <dbReference type="Proteomes" id="UP000054516"/>
    </source>
</evidence>
<keyword evidence="2" id="KW-1185">Reference proteome</keyword>